<organism evidence="3 4">
    <name type="scientific">Hymenobacter taeanensis</name>
    <dbReference type="NCBI Taxonomy" id="2735321"/>
    <lineage>
        <taxon>Bacteria</taxon>
        <taxon>Pseudomonadati</taxon>
        <taxon>Bacteroidota</taxon>
        <taxon>Cytophagia</taxon>
        <taxon>Cytophagales</taxon>
        <taxon>Hymenobacteraceae</taxon>
        <taxon>Hymenobacter</taxon>
    </lineage>
</organism>
<feature type="signal peptide" evidence="2">
    <location>
        <begin position="1"/>
        <end position="22"/>
    </location>
</feature>
<gene>
    <name evidence="3" type="ORF">HMJ29_05670</name>
</gene>
<dbReference type="AlphaFoldDB" id="A0A6M6BD84"/>
<name>A0A6M6BD84_9BACT</name>
<evidence type="ECO:0000313" key="3">
    <source>
        <dbReference type="EMBL" id="QJX46451.1"/>
    </source>
</evidence>
<dbReference type="EMBL" id="CP053538">
    <property type="protein sequence ID" value="QJX46451.1"/>
    <property type="molecule type" value="Genomic_DNA"/>
</dbReference>
<evidence type="ECO:0000256" key="1">
    <source>
        <dbReference type="SAM" id="MobiDB-lite"/>
    </source>
</evidence>
<reference evidence="3 4" key="1">
    <citation type="submission" date="2020-05" db="EMBL/GenBank/DDBJ databases">
        <title>Complete genome sequence of Hymenobacter sp. TS19 in Coasted Sand Dune.</title>
        <authorList>
            <person name="Lee J.-H."/>
            <person name="Jung J.-H."/>
            <person name="Jeong S."/>
            <person name="Zhao L."/>
            <person name="Kim M.-K."/>
            <person name="Seo H.-S."/>
            <person name="Lim S."/>
        </authorList>
    </citation>
    <scope>NUCLEOTIDE SEQUENCE [LARGE SCALE GENOMIC DNA]</scope>
    <source>
        <strain evidence="3 4">TS19</strain>
    </source>
</reference>
<feature type="compositionally biased region" description="Low complexity" evidence="1">
    <location>
        <begin position="67"/>
        <end position="77"/>
    </location>
</feature>
<dbReference type="Proteomes" id="UP000501623">
    <property type="component" value="Chromosome"/>
</dbReference>
<evidence type="ECO:0000256" key="2">
    <source>
        <dbReference type="SAM" id="SignalP"/>
    </source>
</evidence>
<feature type="chain" id="PRO_5026699112" evidence="2">
    <location>
        <begin position="23"/>
        <end position="100"/>
    </location>
</feature>
<dbReference type="RefSeq" id="WP_171590561.1">
    <property type="nucleotide sequence ID" value="NZ_CP053538.1"/>
</dbReference>
<sequence length="100" mass="9994">MKNSLFMTVLVGAVSTCSWAQAQTAAKASRKPAVAVAKVKPAATPLTPFQPVAADAASGIDELELRAAPAAQPAATPSEKATLPSEAAPASQPATSGKPR</sequence>
<evidence type="ECO:0000313" key="4">
    <source>
        <dbReference type="Proteomes" id="UP000501623"/>
    </source>
</evidence>
<accession>A0A6M6BD84</accession>
<protein>
    <submittedName>
        <fullName evidence="3">Uncharacterized protein</fullName>
    </submittedName>
</protein>
<dbReference type="KEGG" id="hts:HMJ29_05670"/>
<proteinExistence type="predicted"/>
<keyword evidence="2" id="KW-0732">Signal</keyword>
<keyword evidence="4" id="KW-1185">Reference proteome</keyword>
<feature type="region of interest" description="Disordered" evidence="1">
    <location>
        <begin position="67"/>
        <end position="100"/>
    </location>
</feature>